<name>A0A934U0W0_9FIRM</name>
<evidence type="ECO:0000313" key="8">
    <source>
        <dbReference type="EMBL" id="MBK6087119.1"/>
    </source>
</evidence>
<comment type="subcellular location">
    <subcellularLocation>
        <location evidence="1">Cell membrane</location>
        <topology evidence="1">Multi-pass membrane protein</topology>
    </subcellularLocation>
</comment>
<dbReference type="AlphaFoldDB" id="A0A934U0W0"/>
<dbReference type="PANTHER" id="PTHR33545:SF5">
    <property type="entry name" value="UPF0750 MEMBRANE PROTEIN YITT"/>
    <property type="match status" value="1"/>
</dbReference>
<feature type="transmembrane region" description="Helical" evidence="6">
    <location>
        <begin position="16"/>
        <end position="37"/>
    </location>
</feature>
<dbReference type="Proteomes" id="UP000633365">
    <property type="component" value="Unassembled WGS sequence"/>
</dbReference>
<feature type="domain" description="DUF2179" evidence="7">
    <location>
        <begin position="231"/>
        <end position="285"/>
    </location>
</feature>
<protein>
    <submittedName>
        <fullName evidence="8">YitT family protein</fullName>
    </submittedName>
</protein>
<keyword evidence="5 6" id="KW-0472">Membrane</keyword>
<comment type="caution">
    <text evidence="8">The sequence shown here is derived from an EMBL/GenBank/DDBJ whole genome shotgun (WGS) entry which is preliminary data.</text>
</comment>
<keyword evidence="2" id="KW-1003">Cell membrane</keyword>
<dbReference type="PANTHER" id="PTHR33545">
    <property type="entry name" value="UPF0750 MEMBRANE PROTEIN YITT-RELATED"/>
    <property type="match status" value="1"/>
</dbReference>
<reference evidence="8" key="1">
    <citation type="submission" date="2021-01" db="EMBL/GenBank/DDBJ databases">
        <title>Genome public.</title>
        <authorList>
            <person name="Liu C."/>
            <person name="Sun Q."/>
        </authorList>
    </citation>
    <scope>NUCLEOTIDE SEQUENCE</scope>
    <source>
        <strain evidence="8">M6</strain>
    </source>
</reference>
<sequence>MNLTDRVRRLCRRYTLDYLVMILGAAVYALSVSFFTAPNEIAPGGVTGLATMLNHLLDLPIGATALLLNIPLLIWGAIESGRRFIIRTMIITAAVSLLIDLFSLFRFAYHGDLIIAAIFGGILSGVGLGLIFLRGGSTGGTDIIARNLNHQLPYLSIGSIVLLSDAVVVAMSAIVYGSLENALYAVIAIFTSSKLIDAVVFGLSRDNGKLMIIITALPDEVAAELTGRVNRGVTVLSARGGYSHLPKGVILCAVRPHDAYRVNSAVIDTDPTAFIVTTTATAISGLGFSI</sequence>
<evidence type="ECO:0000256" key="6">
    <source>
        <dbReference type="SAM" id="Phobius"/>
    </source>
</evidence>
<evidence type="ECO:0000256" key="4">
    <source>
        <dbReference type="ARBA" id="ARBA00022989"/>
    </source>
</evidence>
<dbReference type="PIRSF" id="PIRSF006483">
    <property type="entry name" value="Membrane_protein_YitT"/>
    <property type="match status" value="1"/>
</dbReference>
<evidence type="ECO:0000256" key="2">
    <source>
        <dbReference type="ARBA" id="ARBA00022475"/>
    </source>
</evidence>
<dbReference type="CDD" id="cd16380">
    <property type="entry name" value="YitT_C"/>
    <property type="match status" value="1"/>
</dbReference>
<dbReference type="InterPro" id="IPR003740">
    <property type="entry name" value="YitT"/>
</dbReference>
<keyword evidence="3 6" id="KW-0812">Transmembrane</keyword>
<keyword evidence="4 6" id="KW-1133">Transmembrane helix</keyword>
<organism evidence="8 9">
    <name type="scientific">Ruminococcus difficilis</name>
    <dbReference type="NCBI Taxonomy" id="2763069"/>
    <lineage>
        <taxon>Bacteria</taxon>
        <taxon>Bacillati</taxon>
        <taxon>Bacillota</taxon>
        <taxon>Clostridia</taxon>
        <taxon>Eubacteriales</taxon>
        <taxon>Oscillospiraceae</taxon>
        <taxon>Ruminococcus</taxon>
    </lineage>
</organism>
<dbReference type="InterPro" id="IPR015867">
    <property type="entry name" value="N-reg_PII/ATP_PRibTrfase_C"/>
</dbReference>
<accession>A0A934U0W0</accession>
<evidence type="ECO:0000256" key="5">
    <source>
        <dbReference type="ARBA" id="ARBA00023136"/>
    </source>
</evidence>
<feature type="transmembrane region" description="Helical" evidence="6">
    <location>
        <begin position="182"/>
        <end position="203"/>
    </location>
</feature>
<feature type="transmembrane region" description="Helical" evidence="6">
    <location>
        <begin position="113"/>
        <end position="133"/>
    </location>
</feature>
<proteinExistence type="predicted"/>
<dbReference type="RefSeq" id="WP_186833575.1">
    <property type="nucleotide sequence ID" value="NZ_JAEQMG010000010.1"/>
</dbReference>
<evidence type="ECO:0000256" key="1">
    <source>
        <dbReference type="ARBA" id="ARBA00004651"/>
    </source>
</evidence>
<dbReference type="Gene3D" id="3.30.70.120">
    <property type="match status" value="1"/>
</dbReference>
<feature type="transmembrane region" description="Helical" evidence="6">
    <location>
        <begin position="57"/>
        <end position="77"/>
    </location>
</feature>
<gene>
    <name evidence="8" type="ORF">JKK62_00350</name>
</gene>
<feature type="transmembrane region" description="Helical" evidence="6">
    <location>
        <begin position="84"/>
        <end position="107"/>
    </location>
</feature>
<dbReference type="InterPro" id="IPR051461">
    <property type="entry name" value="UPF0750_membrane"/>
</dbReference>
<evidence type="ECO:0000313" key="9">
    <source>
        <dbReference type="Proteomes" id="UP000633365"/>
    </source>
</evidence>
<dbReference type="EMBL" id="JAEQMG010000010">
    <property type="protein sequence ID" value="MBK6087119.1"/>
    <property type="molecule type" value="Genomic_DNA"/>
</dbReference>
<evidence type="ECO:0000256" key="3">
    <source>
        <dbReference type="ARBA" id="ARBA00022692"/>
    </source>
</evidence>
<dbReference type="Pfam" id="PF02588">
    <property type="entry name" value="YitT_membrane"/>
    <property type="match status" value="1"/>
</dbReference>
<dbReference type="GO" id="GO:0005886">
    <property type="term" value="C:plasma membrane"/>
    <property type="evidence" value="ECO:0007669"/>
    <property type="project" value="UniProtKB-SubCell"/>
</dbReference>
<keyword evidence="9" id="KW-1185">Reference proteome</keyword>
<dbReference type="InterPro" id="IPR019264">
    <property type="entry name" value="DUF2179"/>
</dbReference>
<feature type="transmembrane region" description="Helical" evidence="6">
    <location>
        <begin position="154"/>
        <end position="176"/>
    </location>
</feature>
<dbReference type="Pfam" id="PF10035">
    <property type="entry name" value="DUF2179"/>
    <property type="match status" value="1"/>
</dbReference>
<evidence type="ECO:0000259" key="7">
    <source>
        <dbReference type="Pfam" id="PF10035"/>
    </source>
</evidence>